<gene>
    <name evidence="2" type="ORF">CEN41_01940</name>
</gene>
<evidence type="ECO:0000256" key="1">
    <source>
        <dbReference type="SAM" id="Phobius"/>
    </source>
</evidence>
<evidence type="ECO:0000313" key="2">
    <source>
        <dbReference type="EMBL" id="PMB48317.1"/>
    </source>
</evidence>
<keyword evidence="1" id="KW-0472">Membrane</keyword>
<keyword evidence="1" id="KW-0812">Transmembrane</keyword>
<protein>
    <submittedName>
        <fullName evidence="2">Uncharacterized protein</fullName>
    </submittedName>
</protein>
<organism evidence="2 3">
    <name type="scientific">Fischerella thermalis CCMEE 5330</name>
    <dbReference type="NCBI Taxonomy" id="2019670"/>
    <lineage>
        <taxon>Bacteria</taxon>
        <taxon>Bacillati</taxon>
        <taxon>Cyanobacteriota</taxon>
        <taxon>Cyanophyceae</taxon>
        <taxon>Nostocales</taxon>
        <taxon>Hapalosiphonaceae</taxon>
        <taxon>Fischerella</taxon>
    </lineage>
</organism>
<keyword evidence="1" id="KW-1133">Transmembrane helix</keyword>
<sequence length="76" mass="8419">MTVNRDDSWKSRTYIMGLILGAAIGLMSAYLFVRSAEENPETGRPEPIQTGTLITLLLAILGLMRQIAESGKPRRK</sequence>
<evidence type="ECO:0000313" key="3">
    <source>
        <dbReference type="Proteomes" id="UP000234966"/>
    </source>
</evidence>
<reference evidence="2 3" key="1">
    <citation type="submission" date="2017-07" db="EMBL/GenBank/DDBJ databases">
        <title>Genomes of Fischerella (Mastigocladus) sp. strains.</title>
        <authorList>
            <person name="Miller S.R."/>
        </authorList>
    </citation>
    <scope>NUCLEOTIDE SEQUENCE [LARGE SCALE GENOMIC DNA]</scope>
    <source>
        <strain evidence="2 3">CCMEE 5330</strain>
    </source>
</reference>
<accession>A0A2N6MNI6</accession>
<comment type="caution">
    <text evidence="2">The sequence shown here is derived from an EMBL/GenBank/DDBJ whole genome shotgun (WGS) entry which is preliminary data.</text>
</comment>
<name>A0A2N6MNI6_9CYAN</name>
<dbReference type="Proteomes" id="UP000234966">
    <property type="component" value="Unassembled WGS sequence"/>
</dbReference>
<dbReference type="EMBL" id="NMQI01000031">
    <property type="protein sequence ID" value="PMB48317.1"/>
    <property type="molecule type" value="Genomic_DNA"/>
</dbReference>
<feature type="transmembrane region" description="Helical" evidence="1">
    <location>
        <begin position="48"/>
        <end position="68"/>
    </location>
</feature>
<proteinExistence type="predicted"/>
<dbReference type="AlphaFoldDB" id="A0A2N6MNI6"/>
<feature type="transmembrane region" description="Helical" evidence="1">
    <location>
        <begin position="12"/>
        <end position="33"/>
    </location>
</feature>